<feature type="region of interest" description="Disordered" evidence="4">
    <location>
        <begin position="404"/>
        <end position="451"/>
    </location>
</feature>
<dbReference type="AlphaFoldDB" id="A0AAQ3U9A1"/>
<comment type="subcellular location">
    <subcellularLocation>
        <location evidence="1">Plastid</location>
    </subcellularLocation>
</comment>
<sequence>MAAAVALTPASPGLLPSFRGRRDGRVRVSPRRPRYSAGRCRATAQTFQGGPAASYAREMERLSAKESLLLAFKDAGGFEALVSGKTTEMQRIDVNERIVGLERLNPTPRPTTSPFLEGRWNFEWFGDSSPGAFAARLLFERSPTTVAHFMGLDVLIKDGYSKISSNLKFLNTIQSKFLLTTQLSVEGPIRMKEEYIEGLIEIPKISEEALPEQLKGFLGQTAGALQQLPSPIRDAVAEGLKLPLGGTFQRLFMISYLDEEILIIRDAAGAPDVLTRLAGPQPNPIDGTGDAVISEANGMFVYNQRTAQVWFFLLVEYVNNPDRLTPQRSLSICGGIGSEETGRPKRKSSSSLKKASLQPSNSSARRNPPPSPPDEEDDPPDDDVSGSSFTFVIASIAAAAAAPEASSPAVSHESEAAGAGAGGGSEDDDASPVDAAGESAPPPLGAGFPVSRWTSSRKCRASVLMTSGARTWMILILRGGGALAMAWESLCADAAGDDDAAPRDDGSFAACFMGSPCRTGSGVVCSPIERGATRSIQEGGYRWRGDYWRRSL</sequence>
<evidence type="ECO:0000313" key="7">
    <source>
        <dbReference type="Proteomes" id="UP001341281"/>
    </source>
</evidence>
<feature type="region of interest" description="Disordered" evidence="4">
    <location>
        <begin position="328"/>
        <end position="386"/>
    </location>
</feature>
<evidence type="ECO:0000313" key="6">
    <source>
        <dbReference type="EMBL" id="WVZ87571.1"/>
    </source>
</evidence>
<feature type="domain" description="Plastid lipid-associated protein/fibrillin conserved" evidence="5">
    <location>
        <begin position="86"/>
        <end position="271"/>
    </location>
</feature>
<dbReference type="PANTHER" id="PTHR31906">
    <property type="entry name" value="PLASTID-LIPID-ASSOCIATED PROTEIN 4, CHLOROPLASTIC-RELATED"/>
    <property type="match status" value="1"/>
</dbReference>
<dbReference type="InterPro" id="IPR039633">
    <property type="entry name" value="PAP"/>
</dbReference>
<feature type="compositionally biased region" description="Acidic residues" evidence="4">
    <location>
        <begin position="373"/>
        <end position="384"/>
    </location>
</feature>
<name>A0AAQ3U9A1_PASNO</name>
<feature type="compositionally biased region" description="Low complexity" evidence="4">
    <location>
        <begin position="349"/>
        <end position="366"/>
    </location>
</feature>
<dbReference type="EMBL" id="CP144751">
    <property type="protein sequence ID" value="WVZ87571.1"/>
    <property type="molecule type" value="Genomic_DNA"/>
</dbReference>
<dbReference type="GO" id="GO:0009536">
    <property type="term" value="C:plastid"/>
    <property type="evidence" value="ECO:0007669"/>
    <property type="project" value="UniProtKB-SubCell"/>
</dbReference>
<gene>
    <name evidence="6" type="ORF">U9M48_034187</name>
</gene>
<reference evidence="6 7" key="1">
    <citation type="submission" date="2024-02" db="EMBL/GenBank/DDBJ databases">
        <title>High-quality chromosome-scale genome assembly of Pensacola bahiagrass (Paspalum notatum Flugge var. saurae).</title>
        <authorList>
            <person name="Vega J.M."/>
            <person name="Podio M."/>
            <person name="Orjuela J."/>
            <person name="Siena L.A."/>
            <person name="Pessino S.C."/>
            <person name="Combes M.C."/>
            <person name="Mariac C."/>
            <person name="Albertini E."/>
            <person name="Pupilli F."/>
            <person name="Ortiz J.P.A."/>
            <person name="Leblanc O."/>
        </authorList>
    </citation>
    <scope>NUCLEOTIDE SEQUENCE [LARGE SCALE GENOMIC DNA]</scope>
    <source>
        <strain evidence="6">R1</strain>
        <tissue evidence="6">Leaf</tissue>
    </source>
</reference>
<evidence type="ECO:0000256" key="4">
    <source>
        <dbReference type="SAM" id="MobiDB-lite"/>
    </source>
</evidence>
<evidence type="ECO:0000259" key="5">
    <source>
        <dbReference type="Pfam" id="PF04755"/>
    </source>
</evidence>
<evidence type="ECO:0000256" key="3">
    <source>
        <dbReference type="ARBA" id="ARBA00022946"/>
    </source>
</evidence>
<dbReference type="InterPro" id="IPR006843">
    <property type="entry name" value="PAP/fibrillin_dom"/>
</dbReference>
<keyword evidence="2" id="KW-0934">Plastid</keyword>
<keyword evidence="7" id="KW-1185">Reference proteome</keyword>
<evidence type="ECO:0000256" key="2">
    <source>
        <dbReference type="ARBA" id="ARBA00022640"/>
    </source>
</evidence>
<proteinExistence type="predicted"/>
<keyword evidence="3" id="KW-0809">Transit peptide</keyword>
<organism evidence="6 7">
    <name type="scientific">Paspalum notatum var. saurae</name>
    <dbReference type="NCBI Taxonomy" id="547442"/>
    <lineage>
        <taxon>Eukaryota</taxon>
        <taxon>Viridiplantae</taxon>
        <taxon>Streptophyta</taxon>
        <taxon>Embryophyta</taxon>
        <taxon>Tracheophyta</taxon>
        <taxon>Spermatophyta</taxon>
        <taxon>Magnoliopsida</taxon>
        <taxon>Liliopsida</taxon>
        <taxon>Poales</taxon>
        <taxon>Poaceae</taxon>
        <taxon>PACMAD clade</taxon>
        <taxon>Panicoideae</taxon>
        <taxon>Andropogonodae</taxon>
        <taxon>Paspaleae</taxon>
        <taxon>Paspalinae</taxon>
        <taxon>Paspalum</taxon>
    </lineage>
</organism>
<feature type="non-terminal residue" evidence="6">
    <location>
        <position position="552"/>
    </location>
</feature>
<dbReference type="Pfam" id="PF04755">
    <property type="entry name" value="PAP_fibrillin"/>
    <property type="match status" value="1"/>
</dbReference>
<dbReference type="Proteomes" id="UP001341281">
    <property type="component" value="Chromosome 07"/>
</dbReference>
<protein>
    <recommendedName>
        <fullName evidence="5">Plastid lipid-associated protein/fibrillin conserved domain-containing protein</fullName>
    </recommendedName>
</protein>
<accession>A0AAQ3U9A1</accession>
<evidence type="ECO:0000256" key="1">
    <source>
        <dbReference type="ARBA" id="ARBA00004474"/>
    </source>
</evidence>